<gene>
    <name evidence="2" type="ORF">J2T15_001067</name>
</gene>
<protein>
    <submittedName>
        <fullName evidence="2">Membrane protein</fullName>
    </submittedName>
</protein>
<comment type="caution">
    <text evidence="2">The sequence shown here is derived from an EMBL/GenBank/DDBJ whole genome shotgun (WGS) entry which is preliminary data.</text>
</comment>
<keyword evidence="3" id="KW-1185">Reference proteome</keyword>
<dbReference type="InterPro" id="IPR018730">
    <property type="entry name" value="DUF2273"/>
</dbReference>
<proteinExistence type="predicted"/>
<accession>A0ABT9TW94</accession>
<keyword evidence="1" id="KW-0472">Membrane</keyword>
<evidence type="ECO:0000313" key="2">
    <source>
        <dbReference type="EMBL" id="MDQ0111634.1"/>
    </source>
</evidence>
<evidence type="ECO:0000313" key="3">
    <source>
        <dbReference type="Proteomes" id="UP001229346"/>
    </source>
</evidence>
<keyword evidence="1" id="KW-1133">Transmembrane helix</keyword>
<dbReference type="EMBL" id="JAUSSU010000002">
    <property type="protein sequence ID" value="MDQ0111634.1"/>
    <property type="molecule type" value="Genomic_DNA"/>
</dbReference>
<feature type="transmembrane region" description="Helical" evidence="1">
    <location>
        <begin position="21"/>
        <end position="48"/>
    </location>
</feature>
<reference evidence="2 3" key="1">
    <citation type="submission" date="2023-07" db="EMBL/GenBank/DDBJ databases">
        <title>Sorghum-associated microbial communities from plants grown in Nebraska, USA.</title>
        <authorList>
            <person name="Schachtman D."/>
        </authorList>
    </citation>
    <scope>NUCLEOTIDE SEQUENCE [LARGE SCALE GENOMIC DNA]</scope>
    <source>
        <strain evidence="2 3">CC482</strain>
    </source>
</reference>
<evidence type="ECO:0000256" key="1">
    <source>
        <dbReference type="SAM" id="Phobius"/>
    </source>
</evidence>
<dbReference type="Proteomes" id="UP001229346">
    <property type="component" value="Unassembled WGS sequence"/>
</dbReference>
<dbReference type="Pfam" id="PF10031">
    <property type="entry name" value="DUF2273"/>
    <property type="match status" value="1"/>
</dbReference>
<keyword evidence="1" id="KW-0812">Transmembrane</keyword>
<sequence length="77" mass="9082">MVWRELWAAYWKRIIGAAAGLLLGIIYLISGFWDMLIVGFLVAIGYWIGKHKESSDGPLLPWQKLWDSLRDRFRPYR</sequence>
<name>A0ABT9TW94_PAEHA</name>
<organism evidence="2 3">
    <name type="scientific">Paenibacillus harenae</name>
    <dbReference type="NCBI Taxonomy" id="306543"/>
    <lineage>
        <taxon>Bacteria</taxon>
        <taxon>Bacillati</taxon>
        <taxon>Bacillota</taxon>
        <taxon>Bacilli</taxon>
        <taxon>Bacillales</taxon>
        <taxon>Paenibacillaceae</taxon>
        <taxon>Paenibacillus</taxon>
    </lineage>
</organism>
<dbReference type="RefSeq" id="WP_307201785.1">
    <property type="nucleotide sequence ID" value="NZ_JAUSST010000001.1"/>
</dbReference>